<feature type="transmembrane region" description="Helical" evidence="5">
    <location>
        <begin position="259"/>
        <end position="275"/>
    </location>
</feature>
<feature type="transmembrane region" description="Helical" evidence="5">
    <location>
        <begin position="372"/>
        <end position="390"/>
    </location>
</feature>
<feature type="transmembrane region" description="Helical" evidence="5">
    <location>
        <begin position="112"/>
        <end position="133"/>
    </location>
</feature>
<feature type="transmembrane region" description="Helical" evidence="5">
    <location>
        <begin position="57"/>
        <end position="77"/>
    </location>
</feature>
<sequence>MGGALLLSLKNKSPKSWYRVSVAAHYFIYGLVFASWASRIPDIKQALGMNEAELGGVLFFIPIGQMTGMALSGWLVSKFGSKNILMKGAVLYPSMLVLLGLASTVWQLSMGLFLFGISSNLFNISVNTQAVGVERLYKGSIMASFHGLWSLAGFMGGLISTLMVALYISPFLHFCIILLFALLILITMSSSVLPRDEQRSAHNDSTEKKQRKKFKLPNKQVFILGLIAFGSLVCEGTMFDWSSVYFEEVINPPQNLVRLGYIAAMFSMAGGRFAADSLITRFGVVNILKLSGATIASGLLLSTVFPTLPTATLGFFLIGLGVSAIVPVTYSLAGRSKTMQPSVAIAIVSSIGFLGFLLGPPVIGFIAHATSLRWAIGSIAIIAIFITFIAPQLKKES</sequence>
<feature type="transmembrane region" description="Helical" evidence="5">
    <location>
        <begin position="17"/>
        <end position="37"/>
    </location>
</feature>
<dbReference type="InterPro" id="IPR051788">
    <property type="entry name" value="MFS_Transporter"/>
</dbReference>
<dbReference type="InterPro" id="IPR011701">
    <property type="entry name" value="MFS"/>
</dbReference>
<evidence type="ECO:0000256" key="2">
    <source>
        <dbReference type="ARBA" id="ARBA00022692"/>
    </source>
</evidence>
<proteinExistence type="predicted"/>
<feature type="domain" description="Major facilitator superfamily (MFS) profile" evidence="6">
    <location>
        <begin position="18"/>
        <end position="395"/>
    </location>
</feature>
<dbReference type="AlphaFoldDB" id="A0A2S4ZXR0"/>
<dbReference type="SUPFAM" id="SSF103473">
    <property type="entry name" value="MFS general substrate transporter"/>
    <property type="match status" value="1"/>
</dbReference>
<accession>A0A2S4ZXR0</accession>
<name>A0A2S4ZXR0_9SPHI</name>
<dbReference type="PANTHER" id="PTHR23514">
    <property type="entry name" value="BYPASS OF STOP CODON PROTEIN 6"/>
    <property type="match status" value="1"/>
</dbReference>
<dbReference type="PANTHER" id="PTHR23514:SF13">
    <property type="entry name" value="INNER MEMBRANE PROTEIN YBJJ"/>
    <property type="match status" value="1"/>
</dbReference>
<feature type="transmembrane region" description="Helical" evidence="5">
    <location>
        <begin position="171"/>
        <end position="193"/>
    </location>
</feature>
<feature type="transmembrane region" description="Helical" evidence="5">
    <location>
        <begin position="345"/>
        <end position="366"/>
    </location>
</feature>
<feature type="transmembrane region" description="Helical" evidence="5">
    <location>
        <begin position="221"/>
        <end position="239"/>
    </location>
</feature>
<evidence type="ECO:0000259" key="6">
    <source>
        <dbReference type="PROSITE" id="PS50850"/>
    </source>
</evidence>
<evidence type="ECO:0000256" key="5">
    <source>
        <dbReference type="SAM" id="Phobius"/>
    </source>
</evidence>
<dbReference type="RefSeq" id="WP_103790228.1">
    <property type="nucleotide sequence ID" value="NZ_PQVF01000013.1"/>
</dbReference>
<dbReference type="Proteomes" id="UP000236893">
    <property type="component" value="Unassembled WGS sequence"/>
</dbReference>
<evidence type="ECO:0000313" key="8">
    <source>
        <dbReference type="Proteomes" id="UP000236893"/>
    </source>
</evidence>
<evidence type="ECO:0000313" key="7">
    <source>
        <dbReference type="EMBL" id="POY35140.1"/>
    </source>
</evidence>
<feature type="transmembrane region" description="Helical" evidence="5">
    <location>
        <begin position="287"/>
        <end position="305"/>
    </location>
</feature>
<organism evidence="7 8">
    <name type="scientific">Solitalea longa</name>
    <dbReference type="NCBI Taxonomy" id="2079460"/>
    <lineage>
        <taxon>Bacteria</taxon>
        <taxon>Pseudomonadati</taxon>
        <taxon>Bacteroidota</taxon>
        <taxon>Sphingobacteriia</taxon>
        <taxon>Sphingobacteriales</taxon>
        <taxon>Sphingobacteriaceae</taxon>
        <taxon>Solitalea</taxon>
    </lineage>
</organism>
<dbReference type="GO" id="GO:0022857">
    <property type="term" value="F:transmembrane transporter activity"/>
    <property type="evidence" value="ECO:0007669"/>
    <property type="project" value="InterPro"/>
</dbReference>
<dbReference type="CDD" id="cd17393">
    <property type="entry name" value="MFS_MosC_like"/>
    <property type="match status" value="1"/>
</dbReference>
<dbReference type="InterPro" id="IPR036259">
    <property type="entry name" value="MFS_trans_sf"/>
</dbReference>
<feature type="transmembrane region" description="Helical" evidence="5">
    <location>
        <begin position="311"/>
        <end position="333"/>
    </location>
</feature>
<comment type="subcellular location">
    <subcellularLocation>
        <location evidence="1">Membrane</location>
        <topology evidence="1">Multi-pass membrane protein</topology>
    </subcellularLocation>
</comment>
<dbReference type="EMBL" id="PQVF01000013">
    <property type="protein sequence ID" value="POY35140.1"/>
    <property type="molecule type" value="Genomic_DNA"/>
</dbReference>
<dbReference type="PROSITE" id="PS50850">
    <property type="entry name" value="MFS"/>
    <property type="match status" value="1"/>
</dbReference>
<dbReference type="OrthoDB" id="9809599at2"/>
<keyword evidence="8" id="KW-1185">Reference proteome</keyword>
<gene>
    <name evidence="7" type="ORF">C3K47_16285</name>
</gene>
<evidence type="ECO:0000256" key="4">
    <source>
        <dbReference type="ARBA" id="ARBA00023136"/>
    </source>
</evidence>
<evidence type="ECO:0000256" key="3">
    <source>
        <dbReference type="ARBA" id="ARBA00022989"/>
    </source>
</evidence>
<keyword evidence="2 5" id="KW-0812">Transmembrane</keyword>
<feature type="transmembrane region" description="Helical" evidence="5">
    <location>
        <begin position="145"/>
        <end position="165"/>
    </location>
</feature>
<keyword evidence="3 5" id="KW-1133">Transmembrane helix</keyword>
<feature type="transmembrane region" description="Helical" evidence="5">
    <location>
        <begin position="89"/>
        <end position="106"/>
    </location>
</feature>
<keyword evidence="4 5" id="KW-0472">Membrane</keyword>
<dbReference type="InterPro" id="IPR020846">
    <property type="entry name" value="MFS_dom"/>
</dbReference>
<comment type="caution">
    <text evidence="7">The sequence shown here is derived from an EMBL/GenBank/DDBJ whole genome shotgun (WGS) entry which is preliminary data.</text>
</comment>
<dbReference type="GO" id="GO:0016020">
    <property type="term" value="C:membrane"/>
    <property type="evidence" value="ECO:0007669"/>
    <property type="project" value="UniProtKB-SubCell"/>
</dbReference>
<dbReference type="Gene3D" id="1.20.1250.20">
    <property type="entry name" value="MFS general substrate transporter like domains"/>
    <property type="match status" value="1"/>
</dbReference>
<evidence type="ECO:0000256" key="1">
    <source>
        <dbReference type="ARBA" id="ARBA00004141"/>
    </source>
</evidence>
<dbReference type="Pfam" id="PF07690">
    <property type="entry name" value="MFS_1"/>
    <property type="match status" value="1"/>
</dbReference>
<protein>
    <submittedName>
        <fullName evidence="7">MFS transporter</fullName>
    </submittedName>
</protein>
<reference evidence="7 8" key="1">
    <citation type="submission" date="2018-01" db="EMBL/GenBank/DDBJ databases">
        <authorList>
            <person name="Gaut B.S."/>
            <person name="Morton B.R."/>
            <person name="Clegg M.T."/>
            <person name="Duvall M.R."/>
        </authorList>
    </citation>
    <scope>NUCLEOTIDE SEQUENCE [LARGE SCALE GENOMIC DNA]</scope>
    <source>
        <strain evidence="7 8">HR-AV</strain>
    </source>
</reference>